<dbReference type="EMBL" id="CP060784">
    <property type="protein sequence ID" value="QNP53320.1"/>
    <property type="molecule type" value="Genomic_DNA"/>
</dbReference>
<feature type="domain" description="CHRD" evidence="2">
    <location>
        <begin position="49"/>
        <end position="151"/>
    </location>
</feature>
<dbReference type="Proteomes" id="UP000516093">
    <property type="component" value="Chromosome"/>
</dbReference>
<dbReference type="PROSITE" id="PS51257">
    <property type="entry name" value="PROKAR_LIPOPROTEIN"/>
    <property type="match status" value="1"/>
</dbReference>
<proteinExistence type="predicted"/>
<feature type="chain" id="PRO_5028883884" evidence="1">
    <location>
        <begin position="20"/>
        <end position="167"/>
    </location>
</feature>
<evidence type="ECO:0000313" key="4">
    <source>
        <dbReference type="Proteomes" id="UP000516093"/>
    </source>
</evidence>
<dbReference type="InterPro" id="IPR010895">
    <property type="entry name" value="CHRD"/>
</dbReference>
<dbReference type="RefSeq" id="WP_187733538.1">
    <property type="nucleotide sequence ID" value="NZ_CP060784.1"/>
</dbReference>
<reference evidence="3 4" key="1">
    <citation type="submission" date="2020-08" db="EMBL/GenBank/DDBJ databases">
        <title>Genome sequence of Hymenobacter qilianensis JCM 19763T.</title>
        <authorList>
            <person name="Hyun D.-W."/>
            <person name="Bae J.-W."/>
        </authorList>
    </citation>
    <scope>NUCLEOTIDE SEQUENCE [LARGE SCALE GENOMIC DNA]</scope>
    <source>
        <strain evidence="3 4">JCM 19763</strain>
    </source>
</reference>
<organism evidence="3 4">
    <name type="scientific">Hymenobacter qilianensis</name>
    <dbReference type="NCBI Taxonomy" id="1385715"/>
    <lineage>
        <taxon>Bacteria</taxon>
        <taxon>Pseudomonadati</taxon>
        <taxon>Bacteroidota</taxon>
        <taxon>Cytophagia</taxon>
        <taxon>Cytophagales</taxon>
        <taxon>Hymenobacteraceae</taxon>
        <taxon>Hymenobacter</taxon>
    </lineage>
</organism>
<feature type="signal peptide" evidence="1">
    <location>
        <begin position="1"/>
        <end position="19"/>
    </location>
</feature>
<evidence type="ECO:0000256" key="1">
    <source>
        <dbReference type="SAM" id="SignalP"/>
    </source>
</evidence>
<keyword evidence="4" id="KW-1185">Reference proteome</keyword>
<name>A0A7H0GYF4_9BACT</name>
<dbReference type="Pfam" id="PF07452">
    <property type="entry name" value="CHRD"/>
    <property type="match status" value="1"/>
</dbReference>
<gene>
    <name evidence="3" type="ORF">H9L05_06820</name>
</gene>
<accession>A0A7H0GYF4</accession>
<evidence type="ECO:0000259" key="2">
    <source>
        <dbReference type="Pfam" id="PF07452"/>
    </source>
</evidence>
<protein>
    <submittedName>
        <fullName evidence="3">CHRD domain-containing protein</fullName>
    </submittedName>
</protein>
<sequence>MLNKLTGYCLLAVSIVAFSACDQFGLEDWRGNGQPAPRPKIALVSNNMDARKVVLGPPSRATAVYTGLYDPQTNVLASTITYHTAGEVSTGNINGTVTAVHLHRGAPGTNGPIVFSFPSLTLPIGAIVTLSEEDEALLLNNGMYADVHTRVFLRVKPVDQLRGNKAI</sequence>
<dbReference type="AlphaFoldDB" id="A0A7H0GYF4"/>
<keyword evidence="1" id="KW-0732">Signal</keyword>
<dbReference type="KEGG" id="hqi:H9L05_06820"/>
<evidence type="ECO:0000313" key="3">
    <source>
        <dbReference type="EMBL" id="QNP53320.1"/>
    </source>
</evidence>